<protein>
    <submittedName>
        <fullName evidence="1">12455_t:CDS:1</fullName>
    </submittedName>
</protein>
<dbReference type="OrthoDB" id="2479400at2759"/>
<evidence type="ECO:0000313" key="2">
    <source>
        <dbReference type="Proteomes" id="UP000789508"/>
    </source>
</evidence>
<organism evidence="1 2">
    <name type="scientific">Ambispora leptoticha</name>
    <dbReference type="NCBI Taxonomy" id="144679"/>
    <lineage>
        <taxon>Eukaryota</taxon>
        <taxon>Fungi</taxon>
        <taxon>Fungi incertae sedis</taxon>
        <taxon>Mucoromycota</taxon>
        <taxon>Glomeromycotina</taxon>
        <taxon>Glomeromycetes</taxon>
        <taxon>Archaeosporales</taxon>
        <taxon>Ambisporaceae</taxon>
        <taxon>Ambispora</taxon>
    </lineage>
</organism>
<reference evidence="1" key="1">
    <citation type="submission" date="2021-06" db="EMBL/GenBank/DDBJ databases">
        <authorList>
            <person name="Kallberg Y."/>
            <person name="Tangrot J."/>
            <person name="Rosling A."/>
        </authorList>
    </citation>
    <scope>NUCLEOTIDE SEQUENCE</scope>
    <source>
        <strain evidence="1">FL130A</strain>
    </source>
</reference>
<dbReference type="EMBL" id="CAJVPS010044943">
    <property type="protein sequence ID" value="CAG8758484.1"/>
    <property type="molecule type" value="Genomic_DNA"/>
</dbReference>
<accession>A0A9N9NT41</accession>
<evidence type="ECO:0000313" key="1">
    <source>
        <dbReference type="EMBL" id="CAG8758484.1"/>
    </source>
</evidence>
<gene>
    <name evidence="1" type="ORF">ALEPTO_LOCUS13573</name>
</gene>
<keyword evidence="2" id="KW-1185">Reference proteome</keyword>
<dbReference type="Proteomes" id="UP000789508">
    <property type="component" value="Unassembled WGS sequence"/>
</dbReference>
<name>A0A9N9NT41_9GLOM</name>
<feature type="non-terminal residue" evidence="1">
    <location>
        <position position="1"/>
    </location>
</feature>
<proteinExistence type="predicted"/>
<sequence length="91" mass="10239">INIDLTSKQIRNLRDDIPQSPITKSTSIPTLSFLLNYSITATSSKLSQTSQIQAHSHHVYTYIICKLNDIPCAFLKDNKHTLLSKATLVLR</sequence>
<feature type="non-terminal residue" evidence="1">
    <location>
        <position position="91"/>
    </location>
</feature>
<dbReference type="AlphaFoldDB" id="A0A9N9NT41"/>
<comment type="caution">
    <text evidence="1">The sequence shown here is derived from an EMBL/GenBank/DDBJ whole genome shotgun (WGS) entry which is preliminary data.</text>
</comment>